<dbReference type="PANTHER" id="PTHR43539">
    <property type="entry name" value="FLAVIN-BINDING MONOOXYGENASE-LIKE PROTEIN (AFU_ORTHOLOGUE AFUA_4G09220)"/>
    <property type="match status" value="1"/>
</dbReference>
<protein>
    <recommendedName>
        <fullName evidence="6">Flavin-containing monooxygenase</fullName>
        <ecNumber evidence="6">1.-.-.-</ecNumber>
    </recommendedName>
</protein>
<evidence type="ECO:0000256" key="4">
    <source>
        <dbReference type="ARBA" id="ARBA00023002"/>
    </source>
</evidence>
<organism evidence="7 8">
    <name type="scientific">Pleodorina starrii</name>
    <dbReference type="NCBI Taxonomy" id="330485"/>
    <lineage>
        <taxon>Eukaryota</taxon>
        <taxon>Viridiplantae</taxon>
        <taxon>Chlorophyta</taxon>
        <taxon>core chlorophytes</taxon>
        <taxon>Chlorophyceae</taxon>
        <taxon>CS clade</taxon>
        <taxon>Chlamydomonadales</taxon>
        <taxon>Volvocaceae</taxon>
        <taxon>Pleodorina</taxon>
    </lineage>
</organism>
<comment type="caution">
    <text evidence="7">The sequence shown here is derived from an EMBL/GenBank/DDBJ whole genome shotgun (WGS) entry which is preliminary data.</text>
</comment>
<evidence type="ECO:0000256" key="6">
    <source>
        <dbReference type="RuleBase" id="RU361177"/>
    </source>
</evidence>
<keyword evidence="4 6" id="KW-0560">Oxidoreductase</keyword>
<keyword evidence="3 6" id="KW-0274">FAD</keyword>
<dbReference type="GO" id="GO:0050660">
    <property type="term" value="F:flavin adenine dinucleotide binding"/>
    <property type="evidence" value="ECO:0007669"/>
    <property type="project" value="InterPro"/>
</dbReference>
<dbReference type="InterPro" id="IPR050982">
    <property type="entry name" value="Auxin_biosynth/cation_transpt"/>
</dbReference>
<comment type="catalytic activity">
    <reaction evidence="5">
        <text>indole-3-pyruvate + NADPH + O2 + H(+) = (indol-3-yl)acetate + CO2 + NADP(+) + H2O</text>
        <dbReference type="Rhea" id="RHEA:34331"/>
        <dbReference type="ChEBI" id="CHEBI:15377"/>
        <dbReference type="ChEBI" id="CHEBI:15378"/>
        <dbReference type="ChEBI" id="CHEBI:15379"/>
        <dbReference type="ChEBI" id="CHEBI:16526"/>
        <dbReference type="ChEBI" id="CHEBI:17640"/>
        <dbReference type="ChEBI" id="CHEBI:30854"/>
        <dbReference type="ChEBI" id="CHEBI:57783"/>
        <dbReference type="ChEBI" id="CHEBI:58349"/>
        <dbReference type="EC" id="1.14.13.168"/>
    </reaction>
</comment>
<gene>
    <name evidence="7" type="primary">PLEST010036</name>
    <name evidence="7" type="ORF">PLESTB_001034900</name>
</gene>
<dbReference type="EC" id="1.-.-.-" evidence="6"/>
<evidence type="ECO:0000256" key="1">
    <source>
        <dbReference type="ARBA" id="ARBA00009183"/>
    </source>
</evidence>
<reference evidence="7 8" key="1">
    <citation type="journal article" date="2023" name="Commun. Biol.">
        <title>Reorganization of the ancestral sex-determining regions during the evolution of trioecy in Pleodorina starrii.</title>
        <authorList>
            <person name="Takahashi K."/>
            <person name="Suzuki S."/>
            <person name="Kawai-Toyooka H."/>
            <person name="Yamamoto K."/>
            <person name="Hamaji T."/>
            <person name="Ootsuki R."/>
            <person name="Yamaguchi H."/>
            <person name="Kawachi M."/>
            <person name="Higashiyama T."/>
            <person name="Nozaki H."/>
        </authorList>
    </citation>
    <scope>NUCLEOTIDE SEQUENCE [LARGE SCALE GENOMIC DNA]</scope>
    <source>
        <strain evidence="7 8">NIES-4479</strain>
    </source>
</reference>
<comment type="similarity">
    <text evidence="1 6">Belongs to the FMO family.</text>
</comment>
<evidence type="ECO:0000313" key="8">
    <source>
        <dbReference type="Proteomes" id="UP001165080"/>
    </source>
</evidence>
<dbReference type="Pfam" id="PF00743">
    <property type="entry name" value="FMO-like"/>
    <property type="match status" value="2"/>
</dbReference>
<dbReference type="SUPFAM" id="SSF51905">
    <property type="entry name" value="FAD/NAD(P)-binding domain"/>
    <property type="match status" value="1"/>
</dbReference>
<comment type="cofactor">
    <cofactor evidence="6">
        <name>FAD</name>
        <dbReference type="ChEBI" id="CHEBI:57692"/>
    </cofactor>
</comment>
<dbReference type="Gene3D" id="3.50.50.60">
    <property type="entry name" value="FAD/NAD(P)-binding domain"/>
    <property type="match status" value="1"/>
</dbReference>
<keyword evidence="2 6" id="KW-0285">Flavoprotein</keyword>
<dbReference type="GO" id="GO:0004499">
    <property type="term" value="F:N,N-dimethylaniline monooxygenase activity"/>
    <property type="evidence" value="ECO:0007669"/>
    <property type="project" value="InterPro"/>
</dbReference>
<dbReference type="InterPro" id="IPR020946">
    <property type="entry name" value="Flavin_mOase-like"/>
</dbReference>
<dbReference type="PANTHER" id="PTHR43539:SF78">
    <property type="entry name" value="FLAVIN-CONTAINING MONOOXYGENASE"/>
    <property type="match status" value="1"/>
</dbReference>
<keyword evidence="6 7" id="KW-0503">Monooxygenase</keyword>
<evidence type="ECO:0000256" key="5">
    <source>
        <dbReference type="ARBA" id="ARBA00047707"/>
    </source>
</evidence>
<dbReference type="Proteomes" id="UP001165080">
    <property type="component" value="Unassembled WGS sequence"/>
</dbReference>
<dbReference type="EMBL" id="BRXU01000014">
    <property type="protein sequence ID" value="GLC55844.1"/>
    <property type="molecule type" value="Genomic_DNA"/>
</dbReference>
<sequence>MEDDDVGAGAKVASRKLAAVIGAGVAGCQAARALLRVGYDVLVLEQGRGLGGVWRRNYHSFGLQVPWTCYTFPEFPYDKAPRELAERAEREGYPSGETVKEYIAAYCAHFDLERHILYGAKVVHLGALPGGRWSVRFRQAESPAQPPAHGSLKIMEVDLVVMATGMYYSPYVPSVPGLASFKGTVLHARDFVSVERLAGKRVLVLGAGKSATDCAVVAASPAAGAATVTSLFRQAHWPLPRRLFGLPFHRLVYTRFAAAMLPMYYTGQGHASKRLKHGLLSPLKRLFWTSLEGHVARKMRLRGQLRPELGFVQDSFFGSQIQDGAWNEAVNAGRISAVQGSLAEVRPGGVRLSDGTSLDCDVIIFATGYTKDYSLFDAATAGRLMAAAGNPGAEAGLHLYRSVMSPWVPNLYFIGCEASSFNNMLTSGLQSLWMAHHVTGRLQLPSPQETMKDIQRQRAWRKSVMPPQHYCASSIMLFQQRYHDQLVRDLGASPKRKRATRRGGCEAFGVYTSEDYADLFADGAAPGLAAAAAAAPPPRPADAVVAAAVTLMPAAAAIVGARLDLAVMPGGGGGGGAAAAAARRQVAAVAALVPVCTEHSDAVAIAVAPGDDAAGAVGSGAGGVAPSGLSSAFISSFDSPTPKHLAAATAAADGGSAAAAVTVVQTAKPASRLQPIERTMLSPPEGPLGDGGGGGADGAAAAAATAAVIDSTTTTADGGRSSAVATGAMAASTLSDALPSGSASVAGGAAGGGDALSALSTNTALGAASVTGSAAAAGATGTLRRVTLATRVRLQVLHLVQRTTGGGMHSAAASGATGGVAGGAAAATAEEVLELGPASSTTLTQQRMLDGSPAVTMSQAHLNGNGGCAGGAVQASGGLQCDNMRHAAPNVYNELVGTLGVH</sequence>
<evidence type="ECO:0000313" key="7">
    <source>
        <dbReference type="EMBL" id="GLC55844.1"/>
    </source>
</evidence>
<evidence type="ECO:0000256" key="3">
    <source>
        <dbReference type="ARBA" id="ARBA00022827"/>
    </source>
</evidence>
<dbReference type="GO" id="GO:0050661">
    <property type="term" value="F:NADP binding"/>
    <property type="evidence" value="ECO:0007669"/>
    <property type="project" value="InterPro"/>
</dbReference>
<keyword evidence="8" id="KW-1185">Reference proteome</keyword>
<evidence type="ECO:0000256" key="2">
    <source>
        <dbReference type="ARBA" id="ARBA00022630"/>
    </source>
</evidence>
<accession>A0A9W6F4F9</accession>
<name>A0A9W6F4F9_9CHLO</name>
<dbReference type="GO" id="GO:0103075">
    <property type="term" value="F:indole-3-pyruvate monooxygenase activity"/>
    <property type="evidence" value="ECO:0007669"/>
    <property type="project" value="UniProtKB-EC"/>
</dbReference>
<proteinExistence type="inferred from homology"/>
<dbReference type="AlphaFoldDB" id="A0A9W6F4F9"/>
<dbReference type="InterPro" id="IPR036188">
    <property type="entry name" value="FAD/NAD-bd_sf"/>
</dbReference>